<dbReference type="GO" id="GO:0007420">
    <property type="term" value="P:brain development"/>
    <property type="evidence" value="ECO:0007669"/>
    <property type="project" value="TreeGrafter"/>
</dbReference>
<evidence type="ECO:0000256" key="6">
    <source>
        <dbReference type="ARBA" id="ARBA00022737"/>
    </source>
</evidence>
<dbReference type="SUPFAM" id="SSF49265">
    <property type="entry name" value="Fibronectin type III"/>
    <property type="match status" value="2"/>
</dbReference>
<feature type="region of interest" description="Disordered" evidence="13">
    <location>
        <begin position="777"/>
        <end position="800"/>
    </location>
</feature>
<evidence type="ECO:0000256" key="11">
    <source>
        <dbReference type="ARBA" id="ARBA00023288"/>
    </source>
</evidence>
<evidence type="ECO:0000256" key="9">
    <source>
        <dbReference type="ARBA" id="ARBA00023157"/>
    </source>
</evidence>
<dbReference type="GO" id="GO:0030424">
    <property type="term" value="C:axon"/>
    <property type="evidence" value="ECO:0007669"/>
    <property type="project" value="TreeGrafter"/>
</dbReference>
<dbReference type="Pfam" id="PF13927">
    <property type="entry name" value="Ig_3"/>
    <property type="match status" value="1"/>
</dbReference>
<keyword evidence="17" id="KW-1185">Reference proteome</keyword>
<dbReference type="InterPro" id="IPR036116">
    <property type="entry name" value="FN3_sf"/>
</dbReference>
<dbReference type="Gene3D" id="2.60.40.10">
    <property type="entry name" value="Immunoglobulins"/>
    <property type="match status" value="6"/>
</dbReference>
<reference evidence="16 17" key="1">
    <citation type="submission" date="2019-09" db="EMBL/GenBank/DDBJ databases">
        <title>Bird 10,000 Genomes (B10K) Project - Family phase.</title>
        <authorList>
            <person name="Zhang G."/>
        </authorList>
    </citation>
    <scope>NUCLEOTIDE SEQUENCE [LARGE SCALE GENOMIC DNA]</scope>
    <source>
        <strain evidence="16">B10K-DU-002-60</strain>
        <tissue evidence="16">Muscle</tissue>
    </source>
</reference>
<comment type="subcellular location">
    <subcellularLocation>
        <location evidence="1">Cell membrane</location>
        <topology evidence="1">Lipid-anchor</topology>
        <topology evidence="1">GPI-anchor</topology>
    </subcellularLocation>
</comment>
<dbReference type="InterPro" id="IPR007110">
    <property type="entry name" value="Ig-like_dom"/>
</dbReference>
<dbReference type="PROSITE" id="PS50835">
    <property type="entry name" value="IG_LIKE"/>
    <property type="match status" value="4"/>
</dbReference>
<dbReference type="CDD" id="cd00063">
    <property type="entry name" value="FN3"/>
    <property type="match status" value="2"/>
</dbReference>
<evidence type="ECO:0000313" key="17">
    <source>
        <dbReference type="Proteomes" id="UP000532437"/>
    </source>
</evidence>
<dbReference type="GO" id="GO:0098552">
    <property type="term" value="C:side of membrane"/>
    <property type="evidence" value="ECO:0007669"/>
    <property type="project" value="UniProtKB-KW"/>
</dbReference>
<dbReference type="GO" id="GO:0007411">
    <property type="term" value="P:axon guidance"/>
    <property type="evidence" value="ECO:0007669"/>
    <property type="project" value="TreeGrafter"/>
</dbReference>
<dbReference type="SMART" id="SM00409">
    <property type="entry name" value="IG"/>
    <property type="match status" value="4"/>
</dbReference>
<keyword evidence="6" id="KW-0677">Repeat</keyword>
<gene>
    <name evidence="16" type="primary">Cntn2</name>
    <name evidence="16" type="ORF">ERYMCC_R03909</name>
</gene>
<dbReference type="PROSITE" id="PS50853">
    <property type="entry name" value="FN3"/>
    <property type="match status" value="2"/>
</dbReference>
<dbReference type="InterPro" id="IPR047102">
    <property type="entry name" value="Contactin-1_2_Ig1"/>
</dbReference>
<feature type="domain" description="Ig-like" evidence="14">
    <location>
        <begin position="306"/>
        <end position="393"/>
    </location>
</feature>
<dbReference type="AlphaFoldDB" id="A0A7K5PWX6"/>
<keyword evidence="11" id="KW-0449">Lipoprotein</keyword>
<dbReference type="SUPFAM" id="SSF48726">
    <property type="entry name" value="Immunoglobulin"/>
    <property type="match status" value="4"/>
</dbReference>
<dbReference type="FunFam" id="2.60.40.10:FF:000044">
    <property type="entry name" value="Contactin 1"/>
    <property type="match status" value="1"/>
</dbReference>
<comment type="caution">
    <text evidence="16">The sequence shown here is derived from an EMBL/GenBank/DDBJ whole genome shotgun (WGS) entry which is preliminary data.</text>
</comment>
<dbReference type="SMART" id="SM00408">
    <property type="entry name" value="IGc2"/>
    <property type="match status" value="3"/>
</dbReference>
<feature type="non-terminal residue" evidence="16">
    <location>
        <position position="1"/>
    </location>
</feature>
<organism evidence="16 17">
    <name type="scientific">Erythrocercus mccallii</name>
    <dbReference type="NCBI Taxonomy" id="107208"/>
    <lineage>
        <taxon>Eukaryota</taxon>
        <taxon>Metazoa</taxon>
        <taxon>Chordata</taxon>
        <taxon>Craniata</taxon>
        <taxon>Vertebrata</taxon>
        <taxon>Euteleostomi</taxon>
        <taxon>Archelosauria</taxon>
        <taxon>Archosauria</taxon>
        <taxon>Dinosauria</taxon>
        <taxon>Saurischia</taxon>
        <taxon>Theropoda</taxon>
        <taxon>Coelurosauria</taxon>
        <taxon>Aves</taxon>
        <taxon>Neognathae</taxon>
        <taxon>Neoaves</taxon>
        <taxon>Telluraves</taxon>
        <taxon>Australaves</taxon>
        <taxon>Passeriformes</taxon>
        <taxon>Corvoidea</taxon>
        <taxon>Dicruridae</taxon>
        <taxon>Erythrocercus</taxon>
    </lineage>
</organism>
<keyword evidence="4" id="KW-0336">GPI-anchor</keyword>
<dbReference type="Pfam" id="PF00041">
    <property type="entry name" value="fn3"/>
    <property type="match status" value="2"/>
</dbReference>
<feature type="domain" description="Ig-like" evidence="14">
    <location>
        <begin position="26"/>
        <end position="121"/>
    </location>
</feature>
<evidence type="ECO:0000256" key="5">
    <source>
        <dbReference type="ARBA" id="ARBA00022729"/>
    </source>
</evidence>
<dbReference type="InterPro" id="IPR003599">
    <property type="entry name" value="Ig_sub"/>
</dbReference>
<dbReference type="FunFam" id="2.60.40.10:FF:000028">
    <property type="entry name" value="Neuronal cell adhesion molecule"/>
    <property type="match status" value="1"/>
</dbReference>
<keyword evidence="12" id="KW-0393">Immunoglobulin domain</keyword>
<evidence type="ECO:0000256" key="4">
    <source>
        <dbReference type="ARBA" id="ARBA00022622"/>
    </source>
</evidence>
<sequence length="832" mass="90514">SYQCVASNSRGTVVSREASLRFGFLQEFSAEERDPVKSTEGWGVMFTCSPPPHYPGLSYRWLLNEFPNFIPADGRRFISQTTGNLYIAKTEASDTGNYSCFATSHIDFITKSVFSKFSRLSLAAEDSRQFPPSIKARFPADTYALSGQAVTLECFAFGKSRPCLSLHTRLGLFPWQIPLCQRLRWHGDVLLPAWHCHLSAELPGSAPCLSSPAAQPDWLDVISDTEADIGSDLRWSCVASGKPRPTVRWLRDGQPLTSQNRIEVRGGELRFSKLVQEDSGMYQCVAENKHGTVYASAELTVQALAPDFRLNPVKRLIPAARSGKVIIPCQPRAAPKATVLWTKGTELLVNSSRVTITAGGTLILQNISKSDEGKYTCFAENPMGKANSTGILSVRDATKITLAPSSADINVGENLTLQCHASHDPTMDLTFTWSLDDFPIDFDKSEGHYRRASAKEAIGDLSISNAQLRHSGRYTCTAQTVVDSASESATLTVRGPPGPPGGVVVRDIGDTSVQLSWSRGFDNHSPIARYLIEARTLLSSQWKQMRTNPLNIEGNAETAQVVNLIPWMDYEFRVLASNILGIGEPSLPSSKIRTKEAAPTVAPSGLGGGGGAPNELIITWTVTRSLQIRVHPGARAFLWLPEQRFQHSITPNTPSDHSLSPAPGAPGQTRIPALTAVALLVLLRKGFYPCLSEPKAAPYRVIAKSVLSSEMDVSWEPVEQGEGTGVLLGYEIRYWKDGDKEEAADRVRTAGLVTSAHVTGLNPNTIYHVSVRAYNRAGTGPPSPSTNVTTTRPPPKRPPGNISWTFSGSTVSIKWDPVVAKADESAVTGYKV</sequence>
<dbReference type="GO" id="GO:0005886">
    <property type="term" value="C:plasma membrane"/>
    <property type="evidence" value="ECO:0007669"/>
    <property type="project" value="UniProtKB-SubCell"/>
</dbReference>
<feature type="domain" description="Fibronectin type-III" evidence="15">
    <location>
        <begin position="499"/>
        <end position="597"/>
    </location>
</feature>
<keyword evidence="8" id="KW-0472">Membrane</keyword>
<comment type="similarity">
    <text evidence="2">Belongs to the immunoglobulin superfamily. Contactin family.</text>
</comment>
<dbReference type="InterPro" id="IPR003598">
    <property type="entry name" value="Ig_sub2"/>
</dbReference>
<evidence type="ECO:0000256" key="7">
    <source>
        <dbReference type="ARBA" id="ARBA00022889"/>
    </source>
</evidence>
<dbReference type="InterPro" id="IPR036179">
    <property type="entry name" value="Ig-like_dom_sf"/>
</dbReference>
<feature type="domain" description="Ig-like" evidence="14">
    <location>
        <begin position="398"/>
        <end position="492"/>
    </location>
</feature>
<evidence type="ECO:0000256" key="1">
    <source>
        <dbReference type="ARBA" id="ARBA00004609"/>
    </source>
</evidence>
<dbReference type="GO" id="GO:0098632">
    <property type="term" value="F:cell-cell adhesion mediator activity"/>
    <property type="evidence" value="ECO:0007669"/>
    <property type="project" value="TreeGrafter"/>
</dbReference>
<dbReference type="FunFam" id="2.60.40.10:FF:000004">
    <property type="entry name" value="DCC isoform 1"/>
    <property type="match status" value="2"/>
</dbReference>
<evidence type="ECO:0000313" key="16">
    <source>
        <dbReference type="EMBL" id="NWT59601.1"/>
    </source>
</evidence>
<feature type="domain" description="Fibronectin type-III" evidence="15">
    <location>
        <begin position="697"/>
        <end position="794"/>
    </location>
</feature>
<evidence type="ECO:0000256" key="10">
    <source>
        <dbReference type="ARBA" id="ARBA00023180"/>
    </source>
</evidence>
<dbReference type="InterPro" id="IPR013783">
    <property type="entry name" value="Ig-like_fold"/>
</dbReference>
<dbReference type="SMART" id="SM00060">
    <property type="entry name" value="FN3"/>
    <property type="match status" value="2"/>
</dbReference>
<dbReference type="Proteomes" id="UP000532437">
    <property type="component" value="Unassembled WGS sequence"/>
</dbReference>
<keyword evidence="7" id="KW-0130">Cell adhesion</keyword>
<dbReference type="PANTHER" id="PTHR44170:SF28">
    <property type="entry name" value="CONTACTIN-2"/>
    <property type="match status" value="1"/>
</dbReference>
<evidence type="ECO:0000256" key="12">
    <source>
        <dbReference type="ARBA" id="ARBA00023319"/>
    </source>
</evidence>
<dbReference type="FunFam" id="2.60.40.10:FF:000052">
    <property type="entry name" value="Contactin 1"/>
    <property type="match status" value="1"/>
</dbReference>
<dbReference type="CDD" id="cd05727">
    <property type="entry name" value="Ig2_Contactin-2-like"/>
    <property type="match status" value="1"/>
</dbReference>
<evidence type="ECO:0000259" key="14">
    <source>
        <dbReference type="PROSITE" id="PS50835"/>
    </source>
</evidence>
<evidence type="ECO:0000259" key="15">
    <source>
        <dbReference type="PROSITE" id="PS50853"/>
    </source>
</evidence>
<keyword evidence="5" id="KW-0732">Signal</keyword>
<evidence type="ECO:0000256" key="8">
    <source>
        <dbReference type="ARBA" id="ARBA00023136"/>
    </source>
</evidence>
<evidence type="ECO:0000256" key="3">
    <source>
        <dbReference type="ARBA" id="ARBA00022475"/>
    </source>
</evidence>
<dbReference type="CDD" id="cd04969">
    <property type="entry name" value="Ig5_Contactin"/>
    <property type="match status" value="1"/>
</dbReference>
<evidence type="ECO:0000256" key="13">
    <source>
        <dbReference type="SAM" id="MobiDB-lite"/>
    </source>
</evidence>
<keyword evidence="10" id="KW-0325">Glycoprotein</keyword>
<protein>
    <submittedName>
        <fullName evidence="16">CNTN2 protein</fullName>
    </submittedName>
</protein>
<dbReference type="PANTHER" id="PTHR44170">
    <property type="entry name" value="PROTEIN SIDEKICK"/>
    <property type="match status" value="1"/>
</dbReference>
<name>A0A7K5PWX6_9CORV</name>
<dbReference type="FunFam" id="2.60.40.10:FF:000047">
    <property type="entry name" value="Contactin 1"/>
    <property type="match status" value="1"/>
</dbReference>
<dbReference type="EMBL" id="VZRG01002693">
    <property type="protein sequence ID" value="NWT59601.1"/>
    <property type="molecule type" value="Genomic_DNA"/>
</dbReference>
<feature type="non-terminal residue" evidence="16">
    <location>
        <position position="832"/>
    </location>
</feature>
<dbReference type="InterPro" id="IPR013098">
    <property type="entry name" value="Ig_I-set"/>
</dbReference>
<accession>A0A7K5PWX6</accession>
<feature type="domain" description="Ig-like" evidence="14">
    <location>
        <begin position="216"/>
        <end position="300"/>
    </location>
</feature>
<keyword evidence="3" id="KW-1003">Cell membrane</keyword>
<dbReference type="Pfam" id="PF07679">
    <property type="entry name" value="I-set"/>
    <property type="match status" value="2"/>
</dbReference>
<evidence type="ECO:0000256" key="2">
    <source>
        <dbReference type="ARBA" id="ARBA00009812"/>
    </source>
</evidence>
<proteinExistence type="inferred from homology"/>
<keyword evidence="9" id="KW-1015">Disulfide bond</keyword>
<dbReference type="InterPro" id="IPR003961">
    <property type="entry name" value="FN3_dom"/>
</dbReference>